<evidence type="ECO:0000256" key="4">
    <source>
        <dbReference type="ARBA" id="ARBA00023004"/>
    </source>
</evidence>
<evidence type="ECO:0000313" key="6">
    <source>
        <dbReference type="EMBL" id="TWI38293.1"/>
    </source>
</evidence>
<evidence type="ECO:0000256" key="5">
    <source>
        <dbReference type="ARBA" id="ARBA00034496"/>
    </source>
</evidence>
<keyword evidence="1" id="KW-0813">Transport</keyword>
<dbReference type="Gene3D" id="1.10.490.10">
    <property type="entry name" value="Globins"/>
    <property type="match status" value="1"/>
</dbReference>
<keyword evidence="4" id="KW-0408">Iron</keyword>
<accession>A0A562P1T3</accession>
<dbReference type="GO" id="GO:0005344">
    <property type="term" value="F:oxygen carrier activity"/>
    <property type="evidence" value="ECO:0007669"/>
    <property type="project" value="InterPro"/>
</dbReference>
<protein>
    <submittedName>
        <fullName evidence="6">Hemoglobin</fullName>
    </submittedName>
</protein>
<sequence>MAKIDDIGGPDGLHALVNRFYDLVETDPRGADLLKLHFRGHGVAHARVEQVDFMLGFLGGRRIYQERHGHMNLREIHDHVAIRKEDAESWLTLMDQALDDLGHGGPEFDTLRAALRRAALVLVNRED</sequence>
<reference evidence="6 7" key="1">
    <citation type="journal article" date="2015" name="Stand. Genomic Sci.">
        <title>Genomic Encyclopedia of Bacterial and Archaeal Type Strains, Phase III: the genomes of soil and plant-associated and newly described type strains.</title>
        <authorList>
            <person name="Whitman W.B."/>
            <person name="Woyke T."/>
            <person name="Klenk H.P."/>
            <person name="Zhou Y."/>
            <person name="Lilburn T.G."/>
            <person name="Beck B.J."/>
            <person name="De Vos P."/>
            <person name="Vandamme P."/>
            <person name="Eisen J.A."/>
            <person name="Garrity G."/>
            <person name="Hugenholtz P."/>
            <person name="Kyrpides N.C."/>
        </authorList>
    </citation>
    <scope>NUCLEOTIDE SEQUENCE [LARGE SCALE GENOMIC DNA]</scope>
    <source>
        <strain evidence="6 7">CGMCC 1.5364</strain>
    </source>
</reference>
<keyword evidence="2" id="KW-0349">Heme</keyword>
<keyword evidence="3" id="KW-0479">Metal-binding</keyword>
<dbReference type="InterPro" id="IPR001486">
    <property type="entry name" value="Hemoglobin_trunc"/>
</dbReference>
<comment type="similarity">
    <text evidence="5">Belongs to the truncated hemoglobin family. Group II subfamily.</text>
</comment>
<dbReference type="RefSeq" id="WP_145396061.1">
    <property type="nucleotide sequence ID" value="NZ_VLKU01000001.1"/>
</dbReference>
<comment type="caution">
    <text evidence="6">The sequence shown here is derived from an EMBL/GenBank/DDBJ whole genome shotgun (WGS) entry which is preliminary data.</text>
</comment>
<evidence type="ECO:0000313" key="7">
    <source>
        <dbReference type="Proteomes" id="UP000316225"/>
    </source>
</evidence>
<evidence type="ECO:0000256" key="2">
    <source>
        <dbReference type="ARBA" id="ARBA00022617"/>
    </source>
</evidence>
<dbReference type="PANTHER" id="PTHR47366:SF1">
    <property type="entry name" value="TWO-ON-TWO HEMOGLOBIN-3"/>
    <property type="match status" value="1"/>
</dbReference>
<dbReference type="GO" id="GO:0019825">
    <property type="term" value="F:oxygen binding"/>
    <property type="evidence" value="ECO:0007669"/>
    <property type="project" value="InterPro"/>
</dbReference>
<dbReference type="EMBL" id="VLKU01000001">
    <property type="protein sequence ID" value="TWI38293.1"/>
    <property type="molecule type" value="Genomic_DNA"/>
</dbReference>
<keyword evidence="7" id="KW-1185">Reference proteome</keyword>
<dbReference type="InterPro" id="IPR009050">
    <property type="entry name" value="Globin-like_sf"/>
</dbReference>
<dbReference type="Proteomes" id="UP000316225">
    <property type="component" value="Unassembled WGS sequence"/>
</dbReference>
<dbReference type="PANTHER" id="PTHR47366">
    <property type="entry name" value="TWO-ON-TWO HEMOGLOBIN-3"/>
    <property type="match status" value="1"/>
</dbReference>
<evidence type="ECO:0000256" key="1">
    <source>
        <dbReference type="ARBA" id="ARBA00022448"/>
    </source>
</evidence>
<dbReference type="InterPro" id="IPR044203">
    <property type="entry name" value="GlbO/GLB3-like"/>
</dbReference>
<dbReference type="GO" id="GO:0020037">
    <property type="term" value="F:heme binding"/>
    <property type="evidence" value="ECO:0007669"/>
    <property type="project" value="InterPro"/>
</dbReference>
<dbReference type="OrthoDB" id="9790913at2"/>
<dbReference type="GO" id="GO:0046872">
    <property type="term" value="F:metal ion binding"/>
    <property type="evidence" value="ECO:0007669"/>
    <property type="project" value="UniProtKB-KW"/>
</dbReference>
<gene>
    <name evidence="6" type="ORF">IQ24_00432</name>
</gene>
<dbReference type="InterPro" id="IPR012292">
    <property type="entry name" value="Globin/Proto"/>
</dbReference>
<organism evidence="6 7">
    <name type="scientific">Paracoccus sulfuroxidans</name>
    <dbReference type="NCBI Taxonomy" id="384678"/>
    <lineage>
        <taxon>Bacteria</taxon>
        <taxon>Pseudomonadati</taxon>
        <taxon>Pseudomonadota</taxon>
        <taxon>Alphaproteobacteria</taxon>
        <taxon>Rhodobacterales</taxon>
        <taxon>Paracoccaceae</taxon>
        <taxon>Paracoccus</taxon>
    </lineage>
</organism>
<proteinExistence type="inferred from homology"/>
<dbReference type="SUPFAM" id="SSF46458">
    <property type="entry name" value="Globin-like"/>
    <property type="match status" value="1"/>
</dbReference>
<dbReference type="AlphaFoldDB" id="A0A562P1T3"/>
<evidence type="ECO:0000256" key="3">
    <source>
        <dbReference type="ARBA" id="ARBA00022723"/>
    </source>
</evidence>
<name>A0A562P1T3_9RHOB</name>
<dbReference type="Pfam" id="PF01152">
    <property type="entry name" value="Bac_globin"/>
    <property type="match status" value="1"/>
</dbReference>